<dbReference type="Gene3D" id="1.10.510.10">
    <property type="entry name" value="Transferase(Phosphotransferase) domain 1"/>
    <property type="match status" value="1"/>
</dbReference>
<organism evidence="18 19">
    <name type="scientific">Cinnamomum micranthum f. kanehirae</name>
    <dbReference type="NCBI Taxonomy" id="337451"/>
    <lineage>
        <taxon>Eukaryota</taxon>
        <taxon>Viridiplantae</taxon>
        <taxon>Streptophyta</taxon>
        <taxon>Embryophyta</taxon>
        <taxon>Tracheophyta</taxon>
        <taxon>Spermatophyta</taxon>
        <taxon>Magnoliopsida</taxon>
        <taxon>Magnoliidae</taxon>
        <taxon>Laurales</taxon>
        <taxon>Lauraceae</taxon>
        <taxon>Cinnamomum</taxon>
    </lineage>
</organism>
<evidence type="ECO:0000313" key="18">
    <source>
        <dbReference type="EMBL" id="RWR88270.1"/>
    </source>
</evidence>
<dbReference type="GO" id="GO:0005886">
    <property type="term" value="C:plasma membrane"/>
    <property type="evidence" value="ECO:0007669"/>
    <property type="project" value="TreeGrafter"/>
</dbReference>
<dbReference type="SUPFAM" id="SSF56112">
    <property type="entry name" value="Protein kinase-like (PK-like)"/>
    <property type="match status" value="1"/>
</dbReference>
<evidence type="ECO:0000256" key="3">
    <source>
        <dbReference type="ARBA" id="ARBA00022679"/>
    </source>
</evidence>
<evidence type="ECO:0000256" key="5">
    <source>
        <dbReference type="ARBA" id="ARBA00022729"/>
    </source>
</evidence>
<evidence type="ECO:0000256" key="14">
    <source>
        <dbReference type="RuleBase" id="RU000304"/>
    </source>
</evidence>
<keyword evidence="3" id="KW-0808">Transferase</keyword>
<dbReference type="GO" id="GO:0005524">
    <property type="term" value="F:ATP binding"/>
    <property type="evidence" value="ECO:0007669"/>
    <property type="project" value="UniProtKB-UniRule"/>
</dbReference>
<evidence type="ECO:0000256" key="2">
    <source>
        <dbReference type="ARBA" id="ARBA00022527"/>
    </source>
</evidence>
<dbReference type="GO" id="GO:0006950">
    <property type="term" value="P:response to stress"/>
    <property type="evidence" value="ECO:0007669"/>
    <property type="project" value="UniProtKB-ARBA"/>
</dbReference>
<dbReference type="InterPro" id="IPR017441">
    <property type="entry name" value="Protein_kinase_ATP_BS"/>
</dbReference>
<feature type="region of interest" description="Disordered" evidence="15">
    <location>
        <begin position="390"/>
        <end position="424"/>
    </location>
</feature>
<evidence type="ECO:0000256" key="4">
    <source>
        <dbReference type="ARBA" id="ARBA00022692"/>
    </source>
</evidence>
<dbReference type="InterPro" id="IPR001245">
    <property type="entry name" value="Ser-Thr/Tyr_kinase_cat_dom"/>
</dbReference>
<evidence type="ECO:0000313" key="19">
    <source>
        <dbReference type="Proteomes" id="UP000283530"/>
    </source>
</evidence>
<keyword evidence="18" id="KW-0675">Receptor</keyword>
<keyword evidence="2 14" id="KW-0723">Serine/threonine-protein kinase</keyword>
<dbReference type="PROSITE" id="PS00108">
    <property type="entry name" value="PROTEIN_KINASE_ST"/>
    <property type="match status" value="1"/>
</dbReference>
<evidence type="ECO:0000256" key="15">
    <source>
        <dbReference type="SAM" id="MobiDB-lite"/>
    </source>
</evidence>
<proteinExistence type="inferred from homology"/>
<evidence type="ECO:0000256" key="16">
    <source>
        <dbReference type="SAM" id="Phobius"/>
    </source>
</evidence>
<evidence type="ECO:0000256" key="12">
    <source>
        <dbReference type="ARBA" id="ARBA00023180"/>
    </source>
</evidence>
<dbReference type="SMART" id="SM00220">
    <property type="entry name" value="S_TKc"/>
    <property type="match status" value="1"/>
</dbReference>
<dbReference type="Gene3D" id="3.30.200.20">
    <property type="entry name" value="Phosphorylase Kinase, domain 1"/>
    <property type="match status" value="1"/>
</dbReference>
<reference evidence="18 19" key="1">
    <citation type="journal article" date="2019" name="Nat. Plants">
        <title>Stout camphor tree genome fills gaps in understanding of flowering plant genome evolution.</title>
        <authorList>
            <person name="Chaw S.M."/>
            <person name="Liu Y.C."/>
            <person name="Wu Y.W."/>
            <person name="Wang H.Y."/>
            <person name="Lin C.I."/>
            <person name="Wu C.S."/>
            <person name="Ke H.M."/>
            <person name="Chang L.Y."/>
            <person name="Hsu C.Y."/>
            <person name="Yang H.T."/>
            <person name="Sudianto E."/>
            <person name="Hsu M.H."/>
            <person name="Wu K.P."/>
            <person name="Wang L.N."/>
            <person name="Leebens-Mack J.H."/>
            <person name="Tsai I.J."/>
        </authorList>
    </citation>
    <scope>NUCLEOTIDE SEQUENCE [LARGE SCALE GENOMIC DNA]</scope>
    <source>
        <strain evidence="19">cv. Chaw 1501</strain>
        <tissue evidence="18">Young leaves</tissue>
    </source>
</reference>
<dbReference type="PANTHER" id="PTHR27002:SF1050">
    <property type="entry name" value="CYSTEINE-RICH RECEPTOR-LIKE PROTEIN KINASE 5"/>
    <property type="match status" value="1"/>
</dbReference>
<feature type="binding site" evidence="13">
    <location>
        <position position="121"/>
    </location>
    <ligand>
        <name>ATP</name>
        <dbReference type="ChEBI" id="CHEBI:30616"/>
    </ligand>
</feature>
<dbReference type="PROSITE" id="PS00107">
    <property type="entry name" value="PROTEIN_KINASE_ATP"/>
    <property type="match status" value="1"/>
</dbReference>
<evidence type="ECO:0000256" key="1">
    <source>
        <dbReference type="ARBA" id="ARBA00004167"/>
    </source>
</evidence>
<dbReference type="Pfam" id="PF07714">
    <property type="entry name" value="PK_Tyr_Ser-Thr"/>
    <property type="match status" value="1"/>
</dbReference>
<keyword evidence="5" id="KW-0732">Signal</keyword>
<evidence type="ECO:0000256" key="11">
    <source>
        <dbReference type="ARBA" id="ARBA00023136"/>
    </source>
</evidence>
<keyword evidence="7 13" id="KW-0547">Nucleotide-binding</keyword>
<evidence type="ECO:0000256" key="13">
    <source>
        <dbReference type="PROSITE-ProRule" id="PRU10141"/>
    </source>
</evidence>
<gene>
    <name evidence="18" type="ORF">CKAN_01726700</name>
</gene>
<keyword evidence="10 16" id="KW-1133">Transmembrane helix</keyword>
<name>A0A3S3NAD3_9MAGN</name>
<comment type="subcellular location">
    <subcellularLocation>
        <location evidence="1">Membrane</location>
        <topology evidence="1">Single-pass membrane protein</topology>
    </subcellularLocation>
</comment>
<keyword evidence="12" id="KW-0325">Glycoprotein</keyword>
<sequence>MAAALAIEHISHEMADARYSTWLQPPPGSESKSPQIIIAIVVPIVVIFGLFIIIVTCYIRRKPKKKSNDEEEISSVESLQLDLDAIKVATNNFSDENKLGHGGFGAVYKGTLQNGQVIAVKRLSAVSSQGVLEFKNEVQLVARLQHRNLVRLLGCCAEGEEKILIYEYVPNKSLDNFLFDPSKKVFLTWERRYKIIGGIARALLYLHEDSRLRIIHRDLKASNVLLDNDMNPKISDFGMAKLFGVDQTQGSTNIIAGTYGYMAPEYAMRGQFSVKSDVFSFGVLLLEIISGRKNSNVNDSDGATDLLSHAWRLWKEGTPLEIMDPTLHQSFSRNEVMRCIHIGLLCVQEDVSERPFMSSIVLMLSSFSVTLPTSSPPPFLRRGRTEFSQNAILSDSRANETEKSASNSTPMSVNDVSISEIIPR</sequence>
<dbReference type="PANTHER" id="PTHR27002">
    <property type="entry name" value="RECEPTOR-LIKE SERINE/THREONINE-PROTEIN KINASE SD1-8"/>
    <property type="match status" value="1"/>
</dbReference>
<protein>
    <submittedName>
        <fullName evidence="18">Cysteine-rich receptor-like protein kinase 10 isoform X2</fullName>
    </submittedName>
</protein>
<dbReference type="CDD" id="cd14066">
    <property type="entry name" value="STKc_IRAK"/>
    <property type="match status" value="1"/>
</dbReference>
<dbReference type="AlphaFoldDB" id="A0A3S3NAD3"/>
<accession>A0A3S3NAD3</accession>
<dbReference type="STRING" id="337451.A0A3S3NAD3"/>
<evidence type="ECO:0000256" key="7">
    <source>
        <dbReference type="ARBA" id="ARBA00022741"/>
    </source>
</evidence>
<keyword evidence="8 18" id="KW-0418">Kinase</keyword>
<dbReference type="FunFam" id="3.30.200.20:FF:000142">
    <property type="entry name" value="Cysteine-rich receptor-like protein kinase 10"/>
    <property type="match status" value="1"/>
</dbReference>
<dbReference type="PROSITE" id="PS50011">
    <property type="entry name" value="PROTEIN_KINASE_DOM"/>
    <property type="match status" value="1"/>
</dbReference>
<dbReference type="GO" id="GO:0004674">
    <property type="term" value="F:protein serine/threonine kinase activity"/>
    <property type="evidence" value="ECO:0007669"/>
    <property type="project" value="UniProtKB-KW"/>
</dbReference>
<dbReference type="InterPro" id="IPR008271">
    <property type="entry name" value="Ser/Thr_kinase_AS"/>
</dbReference>
<keyword evidence="6" id="KW-0677">Repeat</keyword>
<feature type="compositionally biased region" description="Polar residues" evidence="15">
    <location>
        <begin position="404"/>
        <end position="417"/>
    </location>
</feature>
<comment type="caution">
    <text evidence="18">The sequence shown here is derived from an EMBL/GenBank/DDBJ whole genome shotgun (WGS) entry which is preliminary data.</text>
</comment>
<dbReference type="InterPro" id="IPR000719">
    <property type="entry name" value="Prot_kinase_dom"/>
</dbReference>
<dbReference type="InterPro" id="IPR011009">
    <property type="entry name" value="Kinase-like_dom_sf"/>
</dbReference>
<keyword evidence="4 16" id="KW-0812">Transmembrane</keyword>
<dbReference type="OrthoDB" id="4062651at2759"/>
<keyword evidence="19" id="KW-1185">Reference proteome</keyword>
<evidence type="ECO:0000256" key="6">
    <source>
        <dbReference type="ARBA" id="ARBA00022737"/>
    </source>
</evidence>
<feature type="transmembrane region" description="Helical" evidence="16">
    <location>
        <begin position="36"/>
        <end position="59"/>
    </location>
</feature>
<comment type="similarity">
    <text evidence="14">Belongs to the protein kinase superfamily.</text>
</comment>
<keyword evidence="11 16" id="KW-0472">Membrane</keyword>
<keyword evidence="9 13" id="KW-0067">ATP-binding</keyword>
<evidence type="ECO:0000259" key="17">
    <source>
        <dbReference type="PROSITE" id="PS50011"/>
    </source>
</evidence>
<evidence type="ECO:0000256" key="9">
    <source>
        <dbReference type="ARBA" id="ARBA00022840"/>
    </source>
</evidence>
<evidence type="ECO:0000256" key="8">
    <source>
        <dbReference type="ARBA" id="ARBA00022777"/>
    </source>
</evidence>
<dbReference type="Proteomes" id="UP000283530">
    <property type="component" value="Unassembled WGS sequence"/>
</dbReference>
<feature type="domain" description="Protein kinase" evidence="17">
    <location>
        <begin position="93"/>
        <end position="380"/>
    </location>
</feature>
<evidence type="ECO:0000256" key="10">
    <source>
        <dbReference type="ARBA" id="ARBA00022989"/>
    </source>
</evidence>
<dbReference type="FunFam" id="1.10.510.10:FF:000129">
    <property type="entry name" value="cysteine-rich receptor-like protein kinase 10"/>
    <property type="match status" value="1"/>
</dbReference>
<dbReference type="EMBL" id="QPKB01000007">
    <property type="protein sequence ID" value="RWR88270.1"/>
    <property type="molecule type" value="Genomic_DNA"/>
</dbReference>